<evidence type="ECO:0000313" key="3">
    <source>
        <dbReference type="EMBL" id="KAF6728063.1"/>
    </source>
</evidence>
<sequence length="663" mass="74912">MKALTMQQANLVPGAPPPWSTSVTNPASNYSPNLENKVLAQSATMKSQLITCPAQPSCCPALQPSKLASTSSLLSASALSSTSSSPLLSTQNKLLTERPLRPSFPLTSSVIRDSCHAGSALVSHFAQPLTLVQTSLGDEEDEEISEEMHSSFEETSAVADEDEVLSEDEGEAGEPESTMELLTMAEDLKNQELEPVLVFREEQFGELDGGNKKAEEDLKDKKYLLLNAVCCSLVHKSKAPGQEEWDSEDSVWTTIQNLGKDISGIDPQFLLKVAVYTRQELNIRITANFILAFAANLPSTKPHVRRYFCAAVQLPSDWLEVVRIYSTCFSRSLPMCLKKAMADKFKQFSEYQLAKYNTRKHRCKHSTKKRKGKKPTDEQLKQWADLVRSDPSLLKNFFQYEGSKAPVDKKQSEFNMKKMIKRLHINDPAEHVMAILGKKYPRDLKSFTHSGLKGAWDRDRAGQRMKLKEPRTWEQLLSAEGNKAATWEKLIDSKSLPFMAMLRNLRNMIIKGISEAHHKKILSRLTNQKAVVQSRQFPFRFLSAYKVIMVLRAEASVQQVTPTVKQILVSILKKIPKSRRFKRQEWETTPKKRLKSTLRMPYISQMYRMKKAQLLKANQKLFSVELLDRYRSALETAVQISCRYNVPPLPGKTVILLPADISS</sequence>
<dbReference type="SUPFAM" id="SSF140864">
    <property type="entry name" value="TROVE domain-like"/>
    <property type="match status" value="1"/>
</dbReference>
<dbReference type="EMBL" id="WKFB01000293">
    <property type="protein sequence ID" value="KAF6728063.1"/>
    <property type="molecule type" value="Genomic_DNA"/>
</dbReference>
<dbReference type="PROSITE" id="PS50988">
    <property type="entry name" value="TROVE"/>
    <property type="match status" value="1"/>
</dbReference>
<feature type="domain" description="TROVE" evidence="2">
    <location>
        <begin position="205"/>
        <end position="651"/>
    </location>
</feature>
<dbReference type="GO" id="GO:0070034">
    <property type="term" value="F:telomerase RNA binding"/>
    <property type="evidence" value="ECO:0007669"/>
    <property type="project" value="TreeGrafter"/>
</dbReference>
<reference evidence="3" key="1">
    <citation type="journal article" name="BMC Genomics">
        <title>Long-read sequencing and de novo genome assembly of marine medaka (Oryzias melastigma).</title>
        <authorList>
            <person name="Liang P."/>
            <person name="Saqib H.S.A."/>
            <person name="Ni X."/>
            <person name="Shen Y."/>
        </authorList>
    </citation>
    <scope>NUCLEOTIDE SEQUENCE</scope>
    <source>
        <strain evidence="3">Bigg-433</strain>
    </source>
</reference>
<name>A0A834CII8_ORYME</name>
<dbReference type="Proteomes" id="UP000646548">
    <property type="component" value="Unassembled WGS sequence"/>
</dbReference>
<feature type="compositionally biased region" description="Acidic residues" evidence="1">
    <location>
        <begin position="159"/>
        <end position="174"/>
    </location>
</feature>
<dbReference type="Pfam" id="PF05731">
    <property type="entry name" value="TROVE"/>
    <property type="match status" value="1"/>
</dbReference>
<dbReference type="PANTHER" id="PTHR44791">
    <property type="entry name" value="TELOMERASE PROTEIN COMPONENT 1 TEP1"/>
    <property type="match status" value="1"/>
</dbReference>
<comment type="caution">
    <text evidence="3">The sequence shown here is derived from an EMBL/GenBank/DDBJ whole genome shotgun (WGS) entry which is preliminary data.</text>
</comment>
<dbReference type="GO" id="GO:0000722">
    <property type="term" value="P:telomere maintenance via recombination"/>
    <property type="evidence" value="ECO:0007669"/>
    <property type="project" value="TreeGrafter"/>
</dbReference>
<dbReference type="GO" id="GO:0005697">
    <property type="term" value="C:telomerase holoenzyme complex"/>
    <property type="evidence" value="ECO:0007669"/>
    <property type="project" value="TreeGrafter"/>
</dbReference>
<dbReference type="PANTHER" id="PTHR44791:SF1">
    <property type="entry name" value="TELOMERASE PROTEIN COMPONENT 1"/>
    <property type="match status" value="1"/>
</dbReference>
<dbReference type="InterPro" id="IPR052652">
    <property type="entry name" value="Telomerase_Complex_Comp"/>
</dbReference>
<evidence type="ECO:0000256" key="1">
    <source>
        <dbReference type="SAM" id="MobiDB-lite"/>
    </source>
</evidence>
<feature type="region of interest" description="Disordered" evidence="1">
    <location>
        <begin position="137"/>
        <end position="176"/>
    </location>
</feature>
<evidence type="ECO:0000259" key="2">
    <source>
        <dbReference type="PROSITE" id="PS50988"/>
    </source>
</evidence>
<gene>
    <name evidence="3" type="ORF">FQA47_000558</name>
</gene>
<evidence type="ECO:0000313" key="4">
    <source>
        <dbReference type="Proteomes" id="UP000646548"/>
    </source>
</evidence>
<protein>
    <submittedName>
        <fullName evidence="3">Telomerase protein component 1</fullName>
    </submittedName>
</protein>
<dbReference type="InterPro" id="IPR008858">
    <property type="entry name" value="TROVE_dom"/>
</dbReference>
<organism evidence="3 4">
    <name type="scientific">Oryzias melastigma</name>
    <name type="common">Marine medaka</name>
    <dbReference type="NCBI Taxonomy" id="30732"/>
    <lineage>
        <taxon>Eukaryota</taxon>
        <taxon>Metazoa</taxon>
        <taxon>Chordata</taxon>
        <taxon>Craniata</taxon>
        <taxon>Vertebrata</taxon>
        <taxon>Euteleostomi</taxon>
        <taxon>Actinopterygii</taxon>
        <taxon>Neopterygii</taxon>
        <taxon>Teleostei</taxon>
        <taxon>Neoteleostei</taxon>
        <taxon>Acanthomorphata</taxon>
        <taxon>Ovalentaria</taxon>
        <taxon>Atherinomorphae</taxon>
        <taxon>Beloniformes</taxon>
        <taxon>Adrianichthyidae</taxon>
        <taxon>Oryziinae</taxon>
        <taxon>Oryzias</taxon>
    </lineage>
</organism>
<feature type="region of interest" description="Disordered" evidence="1">
    <location>
        <begin position="1"/>
        <end position="27"/>
    </location>
</feature>
<dbReference type="GO" id="GO:0003720">
    <property type="term" value="F:telomerase activity"/>
    <property type="evidence" value="ECO:0007669"/>
    <property type="project" value="TreeGrafter"/>
</dbReference>
<feature type="compositionally biased region" description="Polar residues" evidence="1">
    <location>
        <begin position="1"/>
        <end position="10"/>
    </location>
</feature>
<proteinExistence type="predicted"/>
<dbReference type="InterPro" id="IPR037214">
    <property type="entry name" value="TROVE_dom_sf"/>
</dbReference>
<dbReference type="AlphaFoldDB" id="A0A834CII8"/>
<accession>A0A834CII8</accession>